<dbReference type="PANTHER" id="PTHR46394">
    <property type="entry name" value="ANNEXIN"/>
    <property type="match status" value="1"/>
</dbReference>
<dbReference type="KEGG" id="psel:GM415_02560"/>
<keyword evidence="5" id="KW-1185">Reference proteome</keyword>
<reference evidence="4 5" key="1">
    <citation type="submission" date="2019-11" db="EMBL/GenBank/DDBJ databases">
        <authorList>
            <person name="Zheng R.K."/>
            <person name="Sun C.M."/>
        </authorList>
    </citation>
    <scope>NUCLEOTIDE SEQUENCE [LARGE SCALE GENOMIC DNA]</scope>
    <source>
        <strain evidence="4 5">SRB007</strain>
    </source>
</reference>
<gene>
    <name evidence="4" type="ORF">GM415_02560</name>
</gene>
<dbReference type="PROSITE" id="PS51635">
    <property type="entry name" value="PNPLA"/>
    <property type="match status" value="1"/>
</dbReference>
<feature type="short sequence motif" description="GXSXG" evidence="2">
    <location>
        <begin position="40"/>
        <end position="44"/>
    </location>
</feature>
<dbReference type="Gene3D" id="3.40.1090.10">
    <property type="entry name" value="Cytosolic phospholipase A2 catalytic domain"/>
    <property type="match status" value="1"/>
</dbReference>
<feature type="domain" description="PNPLA" evidence="3">
    <location>
        <begin position="7"/>
        <end position="199"/>
    </location>
</feature>
<dbReference type="AlphaFoldDB" id="A0A6I6JF80"/>
<dbReference type="CDD" id="cd07207">
    <property type="entry name" value="Pat_ExoU_VipD_like"/>
    <property type="match status" value="1"/>
</dbReference>
<proteinExistence type="predicted"/>
<accession>A0A6I6JF80</accession>
<dbReference type="RefSeq" id="WP_158946274.1">
    <property type="nucleotide sequence ID" value="NZ_CP046400.1"/>
</dbReference>
<feature type="active site" description="Nucleophile" evidence="2">
    <location>
        <position position="42"/>
    </location>
</feature>
<protein>
    <submittedName>
        <fullName evidence="4">Patatin</fullName>
    </submittedName>
</protein>
<evidence type="ECO:0000313" key="4">
    <source>
        <dbReference type="EMBL" id="QGY39062.1"/>
    </source>
</evidence>
<dbReference type="Pfam" id="PF01734">
    <property type="entry name" value="Patatin"/>
    <property type="match status" value="1"/>
</dbReference>
<keyword evidence="1 2" id="KW-0443">Lipid metabolism</keyword>
<dbReference type="InterPro" id="IPR002641">
    <property type="entry name" value="PNPLA_dom"/>
</dbReference>
<feature type="short sequence motif" description="DGA/G" evidence="2">
    <location>
        <begin position="186"/>
        <end position="188"/>
    </location>
</feature>
<feature type="active site" description="Proton acceptor" evidence="2">
    <location>
        <position position="186"/>
    </location>
</feature>
<evidence type="ECO:0000313" key="5">
    <source>
        <dbReference type="Proteomes" id="UP000428328"/>
    </source>
</evidence>
<keyword evidence="2" id="KW-0442">Lipid degradation</keyword>
<sequence length="341" mass="38026">MTQFVNLCFEGGGVKGIAYAGALKVLEERGVIPDIRRVAGTSAGAISAALVALGADWEDVKDIVGGTNFRKFMDDSWGNLRDIARLVKEYGWFKGDAFSAWMKKQVGGLVGNKNLTFKDLKEMAATDPAKYKELTVIGTNLTLQVPETYNAESTPDMRIWESVRISMSIPFFFASAEYEDDDVLVDGGVTWNYPLDIFDRRIYLSDSGNTDTFTVVKYPTHKWDDHIYNKETLGLRVDTKDEIAALKLRQRMPPVEIDNIAKYIKSLIGFMNDMANKAHLHKNDWQRTVFIDALGVGTTDFDLDSETVNALVKSGEDNANAYFKWLDNASPDEALNKITGG</sequence>
<feature type="short sequence motif" description="GXGXXG" evidence="2">
    <location>
        <begin position="11"/>
        <end position="16"/>
    </location>
</feature>
<dbReference type="PANTHER" id="PTHR46394:SF1">
    <property type="entry name" value="PNPLA DOMAIN-CONTAINING PROTEIN"/>
    <property type="match status" value="1"/>
</dbReference>
<organism evidence="4 5">
    <name type="scientific">Pseudodesulfovibrio cashew</name>
    <dbReference type="NCBI Taxonomy" id="2678688"/>
    <lineage>
        <taxon>Bacteria</taxon>
        <taxon>Pseudomonadati</taxon>
        <taxon>Thermodesulfobacteriota</taxon>
        <taxon>Desulfovibrionia</taxon>
        <taxon>Desulfovibrionales</taxon>
        <taxon>Desulfovibrionaceae</taxon>
    </lineage>
</organism>
<dbReference type="EMBL" id="CP046400">
    <property type="protein sequence ID" value="QGY39062.1"/>
    <property type="molecule type" value="Genomic_DNA"/>
</dbReference>
<dbReference type="GO" id="GO:0016787">
    <property type="term" value="F:hydrolase activity"/>
    <property type="evidence" value="ECO:0007669"/>
    <property type="project" value="UniProtKB-UniRule"/>
</dbReference>
<dbReference type="Proteomes" id="UP000428328">
    <property type="component" value="Chromosome"/>
</dbReference>
<dbReference type="InterPro" id="IPR016035">
    <property type="entry name" value="Acyl_Trfase/lysoPLipase"/>
</dbReference>
<dbReference type="SUPFAM" id="SSF52151">
    <property type="entry name" value="FabD/lysophospholipase-like"/>
    <property type="match status" value="1"/>
</dbReference>
<evidence type="ECO:0000256" key="1">
    <source>
        <dbReference type="ARBA" id="ARBA00023098"/>
    </source>
</evidence>
<keyword evidence="2" id="KW-0378">Hydrolase</keyword>
<dbReference type="InterPro" id="IPR052580">
    <property type="entry name" value="Lipid_Hydrolase"/>
</dbReference>
<evidence type="ECO:0000256" key="2">
    <source>
        <dbReference type="PROSITE-ProRule" id="PRU01161"/>
    </source>
</evidence>
<dbReference type="GO" id="GO:0016042">
    <property type="term" value="P:lipid catabolic process"/>
    <property type="evidence" value="ECO:0007669"/>
    <property type="project" value="UniProtKB-UniRule"/>
</dbReference>
<name>A0A6I6JF80_9BACT</name>
<evidence type="ECO:0000259" key="3">
    <source>
        <dbReference type="PROSITE" id="PS51635"/>
    </source>
</evidence>